<dbReference type="AlphaFoldDB" id="A0A917S738"/>
<dbReference type="GO" id="GO:0140359">
    <property type="term" value="F:ABC-type transporter activity"/>
    <property type="evidence" value="ECO:0007669"/>
    <property type="project" value="InterPro"/>
</dbReference>
<keyword evidence="3 5" id="KW-1133">Transmembrane helix</keyword>
<dbReference type="Pfam" id="PF01061">
    <property type="entry name" value="ABC2_membrane"/>
    <property type="match status" value="1"/>
</dbReference>
<comment type="caution">
    <text evidence="7">The sequence shown here is derived from an EMBL/GenBank/DDBJ whole genome shotgun (WGS) entry which is preliminary data.</text>
</comment>
<evidence type="ECO:0000259" key="6">
    <source>
        <dbReference type="Pfam" id="PF01061"/>
    </source>
</evidence>
<accession>A0A917S738</accession>
<reference evidence="7" key="2">
    <citation type="submission" date="2020-09" db="EMBL/GenBank/DDBJ databases">
        <authorList>
            <person name="Sun Q."/>
            <person name="Ohkuma M."/>
        </authorList>
    </citation>
    <scope>NUCLEOTIDE SEQUENCE</scope>
    <source>
        <strain evidence="7">JCM 15325</strain>
    </source>
</reference>
<evidence type="ECO:0000256" key="3">
    <source>
        <dbReference type="ARBA" id="ARBA00022989"/>
    </source>
</evidence>
<reference evidence="7" key="1">
    <citation type="journal article" date="2014" name="Int. J. Syst. Evol. Microbiol.">
        <title>Complete genome sequence of Corynebacterium casei LMG S-19264T (=DSM 44701T), isolated from a smear-ripened cheese.</title>
        <authorList>
            <consortium name="US DOE Joint Genome Institute (JGI-PGF)"/>
            <person name="Walter F."/>
            <person name="Albersmeier A."/>
            <person name="Kalinowski J."/>
            <person name="Ruckert C."/>
        </authorList>
    </citation>
    <scope>NUCLEOTIDE SEQUENCE</scope>
    <source>
        <strain evidence="7">JCM 15325</strain>
    </source>
</reference>
<dbReference type="Proteomes" id="UP000654670">
    <property type="component" value="Unassembled WGS sequence"/>
</dbReference>
<evidence type="ECO:0000256" key="1">
    <source>
        <dbReference type="ARBA" id="ARBA00004141"/>
    </source>
</evidence>
<evidence type="ECO:0000256" key="2">
    <source>
        <dbReference type="ARBA" id="ARBA00022692"/>
    </source>
</evidence>
<feature type="domain" description="ABC-2 type transporter transmembrane" evidence="6">
    <location>
        <begin position="3"/>
        <end position="99"/>
    </location>
</feature>
<evidence type="ECO:0000256" key="4">
    <source>
        <dbReference type="ARBA" id="ARBA00023136"/>
    </source>
</evidence>
<keyword evidence="8" id="KW-1185">Reference proteome</keyword>
<dbReference type="InterPro" id="IPR013525">
    <property type="entry name" value="ABC2_TM"/>
</dbReference>
<dbReference type="GO" id="GO:0016020">
    <property type="term" value="C:membrane"/>
    <property type="evidence" value="ECO:0007669"/>
    <property type="project" value="UniProtKB-SubCell"/>
</dbReference>
<evidence type="ECO:0000256" key="5">
    <source>
        <dbReference type="SAM" id="Phobius"/>
    </source>
</evidence>
<feature type="transmembrane region" description="Helical" evidence="5">
    <location>
        <begin position="53"/>
        <end position="75"/>
    </location>
</feature>
<protein>
    <recommendedName>
        <fullName evidence="6">ABC-2 type transporter transmembrane domain-containing protein</fullName>
    </recommendedName>
</protein>
<feature type="transmembrane region" description="Helical" evidence="5">
    <location>
        <begin position="27"/>
        <end position="46"/>
    </location>
</feature>
<organism evidence="7 8">
    <name type="scientific">Sporolactobacillus putidus</name>
    <dbReference type="NCBI Taxonomy" id="492735"/>
    <lineage>
        <taxon>Bacteria</taxon>
        <taxon>Bacillati</taxon>
        <taxon>Bacillota</taxon>
        <taxon>Bacilli</taxon>
        <taxon>Bacillales</taxon>
        <taxon>Sporolactobacillaceae</taxon>
        <taxon>Sporolactobacillus</taxon>
    </lineage>
</organism>
<evidence type="ECO:0000313" key="7">
    <source>
        <dbReference type="EMBL" id="GGL61649.1"/>
    </source>
</evidence>
<proteinExistence type="predicted"/>
<evidence type="ECO:0000313" key="8">
    <source>
        <dbReference type="Proteomes" id="UP000654670"/>
    </source>
</evidence>
<comment type="subcellular location">
    <subcellularLocation>
        <location evidence="1">Membrane</location>
        <topology evidence="1">Multi-pass membrane protein</topology>
    </subcellularLocation>
</comment>
<gene>
    <name evidence="7" type="ORF">GCM10007968_27030</name>
</gene>
<keyword evidence="2 5" id="KW-0812">Transmembrane</keyword>
<name>A0A917S738_9BACL</name>
<dbReference type="EMBL" id="BMOK01000014">
    <property type="protein sequence ID" value="GGL61649.1"/>
    <property type="molecule type" value="Genomic_DNA"/>
</dbReference>
<sequence>MLLVPAMLILVIAAVFGFPIHPVGLVLLLILPALLTAVISATSNSLGMILKNIGSLAAIVTGMQLPLTLLVGVLLPLSFGPKWLQHIAHFNPLFYDVEAAF</sequence>
<keyword evidence="4 5" id="KW-0472">Membrane</keyword>